<reference evidence="1 2" key="1">
    <citation type="journal article" date="2012" name="J. Bacteriol.">
        <title>Genome Sequence of Fibrella aestuarina BUZ 2T, a Filamentous Marine Bacterium.</title>
        <authorList>
            <person name="Filippini M."/>
            <person name="Qi W."/>
            <person name="Blom J."/>
            <person name="Goesmann A."/>
            <person name="Smits T.H."/>
            <person name="Bagheri H.C."/>
        </authorList>
    </citation>
    <scope>NUCLEOTIDE SEQUENCE [LARGE SCALE GENOMIC DNA]</scope>
    <source>
        <strain evidence="2">BUZ 2T</strain>
    </source>
</reference>
<dbReference type="RefSeq" id="WP_015329491.1">
    <property type="nucleotide sequence ID" value="NC_020054.1"/>
</dbReference>
<dbReference type="EMBL" id="HE796683">
    <property type="protein sequence ID" value="CCG98391.1"/>
    <property type="molecule type" value="Genomic_DNA"/>
</dbReference>
<dbReference type="AlphaFoldDB" id="I0K2N8"/>
<dbReference type="Proteomes" id="UP000011058">
    <property type="component" value="Chromosome"/>
</dbReference>
<gene>
    <name evidence="1" type="ORF">FAES_0379</name>
</gene>
<sequence>MAVPAFPFIRAYLLALTLLSLANSILDNARQRYFMGIRAAQLGALLEM</sequence>
<keyword evidence="2" id="KW-1185">Reference proteome</keyword>
<dbReference type="STRING" id="1166018.FAES_0379"/>
<name>I0K2N8_9BACT</name>
<evidence type="ECO:0000313" key="2">
    <source>
        <dbReference type="Proteomes" id="UP000011058"/>
    </source>
</evidence>
<dbReference type="KEGG" id="fae:FAES_0379"/>
<organism evidence="1 2">
    <name type="scientific">Fibrella aestuarina BUZ 2</name>
    <dbReference type="NCBI Taxonomy" id="1166018"/>
    <lineage>
        <taxon>Bacteria</taxon>
        <taxon>Pseudomonadati</taxon>
        <taxon>Bacteroidota</taxon>
        <taxon>Cytophagia</taxon>
        <taxon>Cytophagales</taxon>
        <taxon>Spirosomataceae</taxon>
        <taxon>Fibrella</taxon>
    </lineage>
</organism>
<accession>I0K2N8</accession>
<protein>
    <submittedName>
        <fullName evidence="1">Uncharacterized protein</fullName>
    </submittedName>
</protein>
<evidence type="ECO:0000313" key="1">
    <source>
        <dbReference type="EMBL" id="CCG98391.1"/>
    </source>
</evidence>
<dbReference type="HOGENOM" id="CLU_3153051_0_0_10"/>
<proteinExistence type="predicted"/>